<proteinExistence type="predicted"/>
<name>A0A4Y7U5C8_9FLAO</name>
<feature type="non-terminal residue" evidence="1">
    <location>
        <position position="1"/>
    </location>
</feature>
<evidence type="ECO:0000313" key="2">
    <source>
        <dbReference type="Proteomes" id="UP000298340"/>
    </source>
</evidence>
<evidence type="ECO:0000313" key="1">
    <source>
        <dbReference type="EMBL" id="TEB41288.1"/>
    </source>
</evidence>
<accession>A0A4Y7U5C8</accession>
<dbReference type="EMBL" id="QWDN01000370">
    <property type="protein sequence ID" value="TEB41288.1"/>
    <property type="molecule type" value="Genomic_DNA"/>
</dbReference>
<comment type="caution">
    <text evidence="1">The sequence shown here is derived from an EMBL/GenBank/DDBJ whole genome shotgun (WGS) entry which is preliminary data.</text>
</comment>
<organism evidence="1 2">
    <name type="scientific">Flavobacterium circumlabens</name>
    <dbReference type="NCBI Taxonomy" id="2133765"/>
    <lineage>
        <taxon>Bacteria</taxon>
        <taxon>Pseudomonadati</taxon>
        <taxon>Bacteroidota</taxon>
        <taxon>Flavobacteriia</taxon>
        <taxon>Flavobacteriales</taxon>
        <taxon>Flavobacteriaceae</taxon>
        <taxon>Flavobacterium</taxon>
    </lineage>
</organism>
<gene>
    <name evidence="1" type="ORF">D0809_26300</name>
</gene>
<reference evidence="1 2" key="1">
    <citation type="journal article" date="2018" name="Syst. Appl. Microbiol.">
        <title>Flavobacterium circumlabens sp. nov. and Flavobacterium cupreum sp. nov., two psychrotrophic species isolated from Antarctic environmental samples.</title>
        <authorList>
            <person name="Kralova S."/>
            <person name="Busse H.J."/>
            <person name="Svec P."/>
            <person name="Maslanova I."/>
            <person name="Stankova E."/>
            <person name="Bartak M."/>
            <person name="Sedlacek I."/>
        </authorList>
    </citation>
    <scope>NUCLEOTIDE SEQUENCE [LARGE SCALE GENOMIC DNA]</scope>
    <source>
        <strain evidence="1 2">CCM 8828</strain>
    </source>
</reference>
<dbReference type="AlphaFoldDB" id="A0A4Y7U5C8"/>
<dbReference type="Proteomes" id="UP000298340">
    <property type="component" value="Unassembled WGS sequence"/>
</dbReference>
<sequence>KPYVQQKIVNTVPVPAKKAKATKKTTKKK</sequence>
<protein>
    <submittedName>
        <fullName evidence="1">Peptidase</fullName>
    </submittedName>
</protein>